<evidence type="ECO:0000313" key="1">
    <source>
        <dbReference type="EMBL" id="EYB82906.1"/>
    </source>
</evidence>
<reference evidence="2" key="1">
    <citation type="journal article" date="2015" name="Nat. Genet.">
        <title>The genome and transcriptome of the zoonotic hookworm Ancylostoma ceylanicum identify infection-specific gene families.</title>
        <authorList>
            <person name="Schwarz E.M."/>
            <person name="Hu Y."/>
            <person name="Antoshechkin I."/>
            <person name="Miller M.M."/>
            <person name="Sternberg P.W."/>
            <person name="Aroian R.V."/>
        </authorList>
    </citation>
    <scope>NUCLEOTIDE SEQUENCE</scope>
    <source>
        <strain evidence="2">HY135</strain>
    </source>
</reference>
<gene>
    <name evidence="1" type="primary">Acey_s0347.g3152</name>
    <name evidence="1" type="ORF">Y032_0347g3152</name>
</gene>
<dbReference type="AlphaFoldDB" id="A0A016RX64"/>
<accession>A0A016RX64</accession>
<keyword evidence="2" id="KW-1185">Reference proteome</keyword>
<comment type="caution">
    <text evidence="1">The sequence shown here is derived from an EMBL/GenBank/DDBJ whole genome shotgun (WGS) entry which is preliminary data.</text>
</comment>
<proteinExistence type="predicted"/>
<protein>
    <submittedName>
        <fullName evidence="1">Uncharacterized protein</fullName>
    </submittedName>
</protein>
<dbReference type="EMBL" id="JARK01001683">
    <property type="protein sequence ID" value="EYB82906.1"/>
    <property type="molecule type" value="Genomic_DNA"/>
</dbReference>
<dbReference type="Proteomes" id="UP000024635">
    <property type="component" value="Unassembled WGS sequence"/>
</dbReference>
<name>A0A016RX64_9BILA</name>
<evidence type="ECO:0000313" key="2">
    <source>
        <dbReference type="Proteomes" id="UP000024635"/>
    </source>
</evidence>
<sequence>MLYTYVQIIIPSTTTAEQGFLHPSGKCDELHGCYRTYCVASWCHFLSNTSVILKKSQFKNSKTNISEILTALKDFERITMSLRIRNVAVREKPPTATMRRVNARLSTPSAIEQFARVLRKHT</sequence>
<organism evidence="1 2">
    <name type="scientific">Ancylostoma ceylanicum</name>
    <dbReference type="NCBI Taxonomy" id="53326"/>
    <lineage>
        <taxon>Eukaryota</taxon>
        <taxon>Metazoa</taxon>
        <taxon>Ecdysozoa</taxon>
        <taxon>Nematoda</taxon>
        <taxon>Chromadorea</taxon>
        <taxon>Rhabditida</taxon>
        <taxon>Rhabditina</taxon>
        <taxon>Rhabditomorpha</taxon>
        <taxon>Strongyloidea</taxon>
        <taxon>Ancylostomatidae</taxon>
        <taxon>Ancylostomatinae</taxon>
        <taxon>Ancylostoma</taxon>
    </lineage>
</organism>